<dbReference type="InterPro" id="IPR050975">
    <property type="entry name" value="Sleep_regulator"/>
</dbReference>
<dbReference type="GO" id="GO:0098552">
    <property type="term" value="C:side of membrane"/>
    <property type="evidence" value="ECO:0007669"/>
    <property type="project" value="UniProtKB-KW"/>
</dbReference>
<gene>
    <name evidence="9" type="ORF">GE061_011811</name>
</gene>
<keyword evidence="2" id="KW-0336">GPI-anchor</keyword>
<keyword evidence="3" id="KW-0812">Transmembrane</keyword>
<dbReference type="OrthoDB" id="6420171at2759"/>
<keyword evidence="10" id="KW-1185">Reference proteome</keyword>
<dbReference type="GO" id="GO:0032222">
    <property type="term" value="P:regulation of synaptic transmission, cholinergic"/>
    <property type="evidence" value="ECO:0007669"/>
    <property type="project" value="InterPro"/>
</dbReference>
<sequence>MMTTLIVCAASSILVMMVVFPAKASGGHYANDNPNNDYPENYNQDDRYNTNHRNHYPEQRETTAIWCFQCNSMYDQGCENIAPNDTSSEYYKQCKDDEQTEKTRNGREFFCRKIVQTIWDREGLKRVVRKCGFVPHLKLPCYSYDSEGHDDVVCQCFSDACNEAPRMTPLLLTWMSGIAAVITTSLFR</sequence>
<evidence type="ECO:0000256" key="3">
    <source>
        <dbReference type="ARBA" id="ARBA00022692"/>
    </source>
</evidence>
<evidence type="ECO:0000313" key="9">
    <source>
        <dbReference type="EMBL" id="KAF6214080.1"/>
    </source>
</evidence>
<proteinExistence type="predicted"/>
<dbReference type="PANTHER" id="PTHR33562:SF23">
    <property type="entry name" value="PROTEIN QUIVER"/>
    <property type="match status" value="1"/>
</dbReference>
<dbReference type="Proteomes" id="UP000466442">
    <property type="component" value="Unassembled WGS sequence"/>
</dbReference>
<accession>A0A6A4K732</accession>
<dbReference type="PANTHER" id="PTHR33562">
    <property type="entry name" value="ATILLA, ISOFORM B-RELATED-RELATED"/>
    <property type="match status" value="1"/>
</dbReference>
<evidence type="ECO:0000256" key="2">
    <source>
        <dbReference type="ARBA" id="ARBA00022622"/>
    </source>
</evidence>
<dbReference type="InterPro" id="IPR045860">
    <property type="entry name" value="Snake_toxin-like_sf"/>
</dbReference>
<keyword evidence="4" id="KW-0732">Signal</keyword>
<comment type="subcellular location">
    <subcellularLocation>
        <location evidence="1">Membrane</location>
        <topology evidence="1">Lipid-anchor</topology>
        <topology evidence="1">GPI-anchor</topology>
    </subcellularLocation>
</comment>
<keyword evidence="5" id="KW-1133">Transmembrane helix</keyword>
<evidence type="ECO:0000256" key="1">
    <source>
        <dbReference type="ARBA" id="ARBA00004589"/>
    </source>
</evidence>
<evidence type="ECO:0000313" key="10">
    <source>
        <dbReference type="Proteomes" id="UP000466442"/>
    </source>
</evidence>
<organism evidence="9 10">
    <name type="scientific">Apolygus lucorum</name>
    <name type="common">Small green plant bug</name>
    <name type="synonym">Lygocoris lucorum</name>
    <dbReference type="NCBI Taxonomy" id="248454"/>
    <lineage>
        <taxon>Eukaryota</taxon>
        <taxon>Metazoa</taxon>
        <taxon>Ecdysozoa</taxon>
        <taxon>Arthropoda</taxon>
        <taxon>Hexapoda</taxon>
        <taxon>Insecta</taxon>
        <taxon>Pterygota</taxon>
        <taxon>Neoptera</taxon>
        <taxon>Paraneoptera</taxon>
        <taxon>Hemiptera</taxon>
        <taxon>Heteroptera</taxon>
        <taxon>Panheteroptera</taxon>
        <taxon>Cimicomorpha</taxon>
        <taxon>Miridae</taxon>
        <taxon>Mirini</taxon>
        <taxon>Apolygus</taxon>
    </lineage>
</organism>
<dbReference type="InterPro" id="IPR031424">
    <property type="entry name" value="QVR-like"/>
</dbReference>
<dbReference type="GO" id="GO:0030431">
    <property type="term" value="P:sleep"/>
    <property type="evidence" value="ECO:0007669"/>
    <property type="project" value="InterPro"/>
</dbReference>
<dbReference type="AlphaFoldDB" id="A0A6A4K732"/>
<evidence type="ECO:0000256" key="8">
    <source>
        <dbReference type="ARBA" id="ARBA00023288"/>
    </source>
</evidence>
<name>A0A6A4K732_APOLU</name>
<dbReference type="EMBL" id="WIXP02000003">
    <property type="protein sequence ID" value="KAF6214080.1"/>
    <property type="molecule type" value="Genomic_DNA"/>
</dbReference>
<evidence type="ECO:0000256" key="5">
    <source>
        <dbReference type="ARBA" id="ARBA00022989"/>
    </source>
</evidence>
<keyword evidence="6" id="KW-0472">Membrane</keyword>
<comment type="caution">
    <text evidence="9">The sequence shown here is derived from an EMBL/GenBank/DDBJ whole genome shotgun (WGS) entry which is preliminary data.</text>
</comment>
<protein>
    <submittedName>
        <fullName evidence="9">Uncharacterized protein</fullName>
    </submittedName>
</protein>
<dbReference type="SUPFAM" id="SSF57302">
    <property type="entry name" value="Snake toxin-like"/>
    <property type="match status" value="1"/>
</dbReference>
<keyword evidence="8" id="KW-0449">Lipoprotein</keyword>
<reference evidence="9" key="1">
    <citation type="journal article" date="2021" name="Mol. Ecol. Resour.">
        <title>Apolygus lucorum genome provides insights into omnivorousness and mesophyll feeding.</title>
        <authorList>
            <person name="Liu Y."/>
            <person name="Liu H."/>
            <person name="Wang H."/>
            <person name="Huang T."/>
            <person name="Liu B."/>
            <person name="Yang B."/>
            <person name="Yin L."/>
            <person name="Li B."/>
            <person name="Zhang Y."/>
            <person name="Zhang S."/>
            <person name="Jiang F."/>
            <person name="Zhang X."/>
            <person name="Ren Y."/>
            <person name="Wang B."/>
            <person name="Wang S."/>
            <person name="Lu Y."/>
            <person name="Wu K."/>
            <person name="Fan W."/>
            <person name="Wang G."/>
        </authorList>
    </citation>
    <scope>NUCLEOTIDE SEQUENCE</scope>
    <source>
        <strain evidence="9">12Hb</strain>
    </source>
</reference>
<evidence type="ECO:0000256" key="7">
    <source>
        <dbReference type="ARBA" id="ARBA00023180"/>
    </source>
</evidence>
<keyword evidence="7" id="KW-0325">Glycoprotein</keyword>
<evidence type="ECO:0000256" key="6">
    <source>
        <dbReference type="ARBA" id="ARBA00023136"/>
    </source>
</evidence>
<evidence type="ECO:0000256" key="4">
    <source>
        <dbReference type="ARBA" id="ARBA00022729"/>
    </source>
</evidence>
<dbReference type="Pfam" id="PF17064">
    <property type="entry name" value="QVR"/>
    <property type="match status" value="1"/>
</dbReference>